<dbReference type="InterPro" id="IPR006124">
    <property type="entry name" value="Metalloenzyme"/>
</dbReference>
<sequence>MKYVVFIPDGSSDYPVDELDGMTPLQYANTPNIDKLASKGCGGFTNNVPEGLTPGSDVANMSIFGYDPNDFYTGRGPLEAGSMGIETEPTDVIFRCNTITEKDGIMDDFNAGHITSQEAEVLMDALNEYFNEKYEGFKGKFYPGISYRHVFVYSCDNEEDAKFLSNLKTMPPHDIASQNLDENTSGKIDDSWGKDLALEIKNIMIESQEVLKDHEINQKRISEGKKPANMVWLWGQGVTPKLPNFKETYGLDGAVITGVDLLKGIGVFAGLDVIEVPGATGYFDTDYAAKGKYAIDTLKNHDLLFIHVEAPDEAGHAGDIKEKVNAIEQIDKHIVGPVLDFLEGNEYKAAILPDHPTPLSVGTHTRDDVPIIMYSCNKDGDSVAGFNEVDVCEGSIEKQRGCNLVKRLINDDF</sequence>
<proteinExistence type="inferred from homology"/>
<dbReference type="GO" id="GO:0004619">
    <property type="term" value="F:phosphoglycerate mutase activity"/>
    <property type="evidence" value="ECO:0007669"/>
    <property type="project" value="UniProtKB-EC"/>
</dbReference>
<evidence type="ECO:0000313" key="10">
    <source>
        <dbReference type="Proteomes" id="UP000245577"/>
    </source>
</evidence>
<keyword evidence="6" id="KW-0324">Glycolysis</keyword>
<feature type="domain" description="Metalloenzyme" evidence="8">
    <location>
        <begin position="1"/>
        <end position="378"/>
    </location>
</feature>
<reference evidence="9 10" key="1">
    <citation type="submission" date="2017-03" db="EMBL/GenBank/DDBJ databases">
        <title>Genome sequence of Methanobrevibacter wosei.</title>
        <authorList>
            <person name="Poehlein A."/>
            <person name="Seedorf H."/>
            <person name="Daniel R."/>
        </authorList>
    </citation>
    <scope>NUCLEOTIDE SEQUENCE [LARGE SCALE GENOMIC DNA]</scope>
    <source>
        <strain evidence="9 10">DSM 11979</strain>
    </source>
</reference>
<dbReference type="OrthoDB" id="52918at2157"/>
<protein>
    <recommendedName>
        <fullName evidence="5">phosphoglycerate mutase (2,3-diphosphoglycerate-independent)</fullName>
        <ecNumber evidence="5">5.4.2.12</ecNumber>
    </recommendedName>
</protein>
<comment type="function">
    <text evidence="2">Catalyzes the interconversion of 2-phosphoglycerate and 3-phosphoglycerate.</text>
</comment>
<comment type="similarity">
    <text evidence="4">Belongs to the BPG-independent phosphoglycerate mutase family. A-PGAM subfamily.</text>
</comment>
<evidence type="ECO:0000256" key="7">
    <source>
        <dbReference type="ARBA" id="ARBA00023235"/>
    </source>
</evidence>
<organism evidence="9 10">
    <name type="scientific">Methanobrevibacter woesei</name>
    <dbReference type="NCBI Taxonomy" id="190976"/>
    <lineage>
        <taxon>Archaea</taxon>
        <taxon>Methanobacteriati</taxon>
        <taxon>Methanobacteriota</taxon>
        <taxon>Methanomada group</taxon>
        <taxon>Methanobacteria</taxon>
        <taxon>Methanobacteriales</taxon>
        <taxon>Methanobacteriaceae</taxon>
        <taxon>Methanobrevibacter</taxon>
    </lineage>
</organism>
<dbReference type="NCBIfam" id="TIGR00306">
    <property type="entry name" value="apgM"/>
    <property type="match status" value="1"/>
</dbReference>
<dbReference type="SUPFAM" id="SSF53649">
    <property type="entry name" value="Alkaline phosphatase-like"/>
    <property type="match status" value="1"/>
</dbReference>
<dbReference type="Pfam" id="PF01676">
    <property type="entry name" value="Metalloenzyme"/>
    <property type="match status" value="1"/>
</dbReference>
<dbReference type="Gene3D" id="3.40.720.10">
    <property type="entry name" value="Alkaline Phosphatase, subunit A"/>
    <property type="match status" value="2"/>
</dbReference>
<dbReference type="EC" id="5.4.2.12" evidence="5"/>
<dbReference type="PIRSF" id="PIRSF006392">
    <property type="entry name" value="IPGAM_arch"/>
    <property type="match status" value="1"/>
</dbReference>
<name>A0A2U1S8A5_9EURY</name>
<keyword evidence="7" id="KW-0413">Isomerase</keyword>
<dbReference type="InterPro" id="IPR023665">
    <property type="entry name" value="ApgAM_prokaryotes"/>
</dbReference>
<comment type="catalytic activity">
    <reaction evidence="1">
        <text>(2R)-2-phosphoglycerate = (2R)-3-phosphoglycerate</text>
        <dbReference type="Rhea" id="RHEA:15901"/>
        <dbReference type="ChEBI" id="CHEBI:58272"/>
        <dbReference type="ChEBI" id="CHEBI:58289"/>
        <dbReference type="EC" id="5.4.2.12"/>
    </reaction>
</comment>
<dbReference type="InterPro" id="IPR004456">
    <property type="entry name" value="Pglycerate_mutase_ApgM"/>
</dbReference>
<comment type="caution">
    <text evidence="9">The sequence shown here is derived from an EMBL/GenBank/DDBJ whole genome shotgun (WGS) entry which is preliminary data.</text>
</comment>
<dbReference type="CDD" id="cd16011">
    <property type="entry name" value="iPGM_like"/>
    <property type="match status" value="1"/>
</dbReference>
<dbReference type="NCBIfam" id="NF003242">
    <property type="entry name" value="PRK04200.1"/>
    <property type="match status" value="1"/>
</dbReference>
<evidence type="ECO:0000256" key="1">
    <source>
        <dbReference type="ARBA" id="ARBA00000370"/>
    </source>
</evidence>
<evidence type="ECO:0000313" key="9">
    <source>
        <dbReference type="EMBL" id="PWB86218.1"/>
    </source>
</evidence>
<evidence type="ECO:0000256" key="6">
    <source>
        <dbReference type="ARBA" id="ARBA00023152"/>
    </source>
</evidence>
<evidence type="ECO:0000259" key="8">
    <source>
        <dbReference type="Pfam" id="PF01676"/>
    </source>
</evidence>
<dbReference type="PANTHER" id="PTHR31209:SF4">
    <property type="entry name" value="2,3-BISPHOSPHOGLYCERATE-INDEPENDENT PHOSPHOGLYCERATE MUTASE"/>
    <property type="match status" value="1"/>
</dbReference>
<dbReference type="Pfam" id="PF10143">
    <property type="entry name" value="PhosphMutase"/>
    <property type="match status" value="1"/>
</dbReference>
<dbReference type="AlphaFoldDB" id="A0A2U1S8A5"/>
<dbReference type="PANTHER" id="PTHR31209">
    <property type="entry name" value="COFACTOR-INDEPENDENT PHOSPHOGLYCERATE MUTASE"/>
    <property type="match status" value="1"/>
</dbReference>
<dbReference type="EMBL" id="MZGU01000004">
    <property type="protein sequence ID" value="PWB86218.1"/>
    <property type="molecule type" value="Genomic_DNA"/>
</dbReference>
<evidence type="ECO:0000256" key="4">
    <source>
        <dbReference type="ARBA" id="ARBA00005524"/>
    </source>
</evidence>
<dbReference type="GO" id="GO:0046872">
    <property type="term" value="F:metal ion binding"/>
    <property type="evidence" value="ECO:0007669"/>
    <property type="project" value="InterPro"/>
</dbReference>
<dbReference type="RefSeq" id="WP_116669850.1">
    <property type="nucleotide sequence ID" value="NZ_CASEFK010000001.1"/>
</dbReference>
<evidence type="ECO:0000256" key="3">
    <source>
        <dbReference type="ARBA" id="ARBA00004798"/>
    </source>
</evidence>
<dbReference type="InterPro" id="IPR017850">
    <property type="entry name" value="Alkaline_phosphatase_core_sf"/>
</dbReference>
<evidence type="ECO:0000256" key="5">
    <source>
        <dbReference type="ARBA" id="ARBA00012026"/>
    </source>
</evidence>
<evidence type="ECO:0000256" key="2">
    <source>
        <dbReference type="ARBA" id="ARBA00002315"/>
    </source>
</evidence>
<gene>
    <name evidence="9" type="primary">apgM_1</name>
    <name evidence="9" type="ORF">MBBWO_10720</name>
</gene>
<comment type="pathway">
    <text evidence="3">Carbohydrate degradation; glycolysis; pyruvate from D-glyceraldehyde 3-phosphate: step 3/5.</text>
</comment>
<dbReference type="Proteomes" id="UP000245577">
    <property type="component" value="Unassembled WGS sequence"/>
</dbReference>
<accession>A0A2U1S8A5</accession>
<dbReference type="GO" id="GO:0006096">
    <property type="term" value="P:glycolytic process"/>
    <property type="evidence" value="ECO:0007669"/>
    <property type="project" value="UniProtKB-UniPathway"/>
</dbReference>
<dbReference type="NCBIfam" id="TIGR02535">
    <property type="entry name" value="hyp_Hser_kinase"/>
    <property type="match status" value="1"/>
</dbReference>
<dbReference type="UniPathway" id="UPA00109">
    <property type="reaction ID" value="UER00186"/>
</dbReference>
<keyword evidence="10" id="KW-1185">Reference proteome</keyword>